<accession>A0A9X2D1W9</accession>
<sequence>MKIKNIMVIVLIIFNWGCAPGGENHNKASSVTGFEEYKNVDFSNLWEKDRSFQALERGISAILDGILSSSTNERHLSKKQAKLLEEYVRQNRLFCQKGFDHLWMRQLKRNLDLLEKTENNRIAFTVSKKMQELFSGRRC</sequence>
<evidence type="ECO:0000313" key="1">
    <source>
        <dbReference type="EMBL" id="MCL9684898.1"/>
    </source>
</evidence>
<gene>
    <name evidence="1" type="ORF">LOX96_12400</name>
</gene>
<comment type="caution">
    <text evidence="1">The sequence shown here is derived from an EMBL/GenBank/DDBJ whole genome shotgun (WGS) entry which is preliminary data.</text>
</comment>
<dbReference type="AlphaFoldDB" id="A0A9X2D1W9"/>
<evidence type="ECO:0000313" key="2">
    <source>
        <dbReference type="Proteomes" id="UP001139721"/>
    </source>
</evidence>
<dbReference type="Proteomes" id="UP001139721">
    <property type="component" value="Unassembled WGS sequence"/>
</dbReference>
<dbReference type="EMBL" id="JAJKBJ010000016">
    <property type="protein sequence ID" value="MCL9684898.1"/>
    <property type="molecule type" value="Genomic_DNA"/>
</dbReference>
<proteinExistence type="predicted"/>
<name>A0A9X2D1W9_9GAMM</name>
<dbReference type="RefSeq" id="WP_250422793.1">
    <property type="nucleotide sequence ID" value="NZ_JAJKBJ010000016.1"/>
</dbReference>
<protein>
    <submittedName>
        <fullName evidence="1">Uncharacterized protein</fullName>
    </submittedName>
</protein>
<reference evidence="1" key="1">
    <citation type="submission" date="2021-11" db="EMBL/GenBank/DDBJ databases">
        <title>Legionella maioricencis sp. nov., a new species isolated from hot water samples in Mallorca.</title>
        <authorList>
            <person name="Crespi S."/>
            <person name="Drasar V."/>
            <person name="Salva-Serra F."/>
            <person name="Jaen-Luchoro D."/>
            <person name="Pineiro-Iglesias B."/>
            <person name="Aliaga F."/>
            <person name="Fernandez-Juarez V."/>
            <person name="Coll G."/>
            <person name="Moore E.R.B."/>
            <person name="Bennasar-Figueras A."/>
        </authorList>
    </citation>
    <scope>NUCLEOTIDE SEQUENCE</scope>
    <source>
        <strain evidence="1">HCPI-6</strain>
    </source>
</reference>
<keyword evidence="2" id="KW-1185">Reference proteome</keyword>
<organism evidence="1 2">
    <name type="scientific">Legionella maioricensis</name>
    <dbReference type="NCBI Taxonomy" id="2896528"/>
    <lineage>
        <taxon>Bacteria</taxon>
        <taxon>Pseudomonadati</taxon>
        <taxon>Pseudomonadota</taxon>
        <taxon>Gammaproteobacteria</taxon>
        <taxon>Legionellales</taxon>
        <taxon>Legionellaceae</taxon>
        <taxon>Legionella</taxon>
    </lineage>
</organism>